<gene>
    <name evidence="1" type="ORF">AJ81_07515</name>
</gene>
<dbReference type="STRING" id="1123384.AJ81_07515"/>
<dbReference type="PATRIC" id="fig|1123384.7.peg.1507"/>
<dbReference type="Gene3D" id="3.40.1000.10">
    <property type="entry name" value="Mog1/PsbP, alpha/beta/alpha sandwich"/>
    <property type="match status" value="1"/>
</dbReference>
<sequence>MKRCGLLLVVLANCIFAQLLYISPAMDLALSVYEPFFVSQPIRPGEIGLFRVMNAASTIQIMSFEVGPNVTLDQLALSTKQAAMNERSTGKIKIANVDCFFRWFSIETSGRIVQSFQLIFLRLAKAYVSSYFAPEEEFYTYLVPALLTVQSLKGPTWFNHVDEKHGYKLMLYEPFQPAEVEEGEIGSFIALDQAKVGYIQIVQEKLPKRMKVDEYANLVEKNTLSKLNQYKLFSSRKNLVEGNEFFWRIFSFTQNQMNFKALQAHLVVDQVAITLTYLSSEENFEQFLPAAIGTIFSFRM</sequence>
<evidence type="ECO:0000313" key="1">
    <source>
        <dbReference type="EMBL" id="AJC74832.1"/>
    </source>
</evidence>
<accession>A0A0X1KUF8</accession>
<dbReference type="EMBL" id="CP007141">
    <property type="protein sequence ID" value="AJC74832.1"/>
    <property type="molecule type" value="Genomic_DNA"/>
</dbReference>
<organism evidence="1 2">
    <name type="scientific">Pseudothermotoga hypogea DSM 11164 = NBRC 106472</name>
    <dbReference type="NCBI Taxonomy" id="1123384"/>
    <lineage>
        <taxon>Bacteria</taxon>
        <taxon>Thermotogati</taxon>
        <taxon>Thermotogota</taxon>
        <taxon>Thermotogae</taxon>
        <taxon>Thermotogales</taxon>
        <taxon>Thermotogaceae</taxon>
        <taxon>Pseudothermotoga</taxon>
    </lineage>
</organism>
<name>A0A0X1KUF8_9THEM</name>
<evidence type="ECO:0000313" key="2">
    <source>
        <dbReference type="Proteomes" id="UP000077469"/>
    </source>
</evidence>
<dbReference type="Proteomes" id="UP000077469">
    <property type="component" value="Chromosome"/>
</dbReference>
<dbReference type="RefSeq" id="WP_031504243.1">
    <property type="nucleotide sequence ID" value="NC_022795.1"/>
</dbReference>
<dbReference type="PaxDb" id="1123384-AJ81_07515"/>
<dbReference type="KEGG" id="phy:AJ81_07515"/>
<keyword evidence="2" id="KW-1185">Reference proteome</keyword>
<protein>
    <submittedName>
        <fullName evidence="1">Uncharacterized protein</fullName>
    </submittedName>
</protein>
<reference evidence="1 2" key="1">
    <citation type="submission" date="2014-01" db="EMBL/GenBank/DDBJ databases">
        <title>Genome sequencing of Thermotog hypogea.</title>
        <authorList>
            <person name="Zhang X."/>
            <person name="Alvare G."/>
            <person name="Fristensky B."/>
            <person name="Chen L."/>
            <person name="Suen T."/>
            <person name="Chen Q."/>
            <person name="Ma K."/>
        </authorList>
    </citation>
    <scope>NUCLEOTIDE SEQUENCE [LARGE SCALE GENOMIC DNA]</scope>
    <source>
        <strain evidence="1 2">DSM 11164</strain>
    </source>
</reference>
<dbReference type="AlphaFoldDB" id="A0A0X1KUF8"/>
<proteinExistence type="predicted"/>
<dbReference type="OrthoDB" id="45641at2"/>